<keyword evidence="1" id="KW-0812">Transmembrane</keyword>
<evidence type="ECO:0000313" key="2">
    <source>
        <dbReference type="EMBL" id="JAD98120.1"/>
    </source>
</evidence>
<keyword evidence="1" id="KW-0472">Membrane</keyword>
<accession>A0A0A9EJX8</accession>
<name>A0A0A9EJX8_ARUDO</name>
<organism evidence="2">
    <name type="scientific">Arundo donax</name>
    <name type="common">Giant reed</name>
    <name type="synonym">Donax arundinaceus</name>
    <dbReference type="NCBI Taxonomy" id="35708"/>
    <lineage>
        <taxon>Eukaryota</taxon>
        <taxon>Viridiplantae</taxon>
        <taxon>Streptophyta</taxon>
        <taxon>Embryophyta</taxon>
        <taxon>Tracheophyta</taxon>
        <taxon>Spermatophyta</taxon>
        <taxon>Magnoliopsida</taxon>
        <taxon>Liliopsida</taxon>
        <taxon>Poales</taxon>
        <taxon>Poaceae</taxon>
        <taxon>PACMAD clade</taxon>
        <taxon>Arundinoideae</taxon>
        <taxon>Arundineae</taxon>
        <taxon>Arundo</taxon>
    </lineage>
</organism>
<evidence type="ECO:0000256" key="1">
    <source>
        <dbReference type="SAM" id="Phobius"/>
    </source>
</evidence>
<dbReference type="EMBL" id="GBRH01199775">
    <property type="protein sequence ID" value="JAD98120.1"/>
    <property type="molecule type" value="Transcribed_RNA"/>
</dbReference>
<reference evidence="2" key="2">
    <citation type="journal article" date="2015" name="Data Brief">
        <title>Shoot transcriptome of the giant reed, Arundo donax.</title>
        <authorList>
            <person name="Barrero R.A."/>
            <person name="Guerrero F.D."/>
            <person name="Moolhuijzen P."/>
            <person name="Goolsby J.A."/>
            <person name="Tidwell J."/>
            <person name="Bellgard S.E."/>
            <person name="Bellgard M.I."/>
        </authorList>
    </citation>
    <scope>NUCLEOTIDE SEQUENCE</scope>
    <source>
        <tissue evidence="2">Shoot tissue taken approximately 20 cm above the soil surface</tissue>
    </source>
</reference>
<dbReference type="AlphaFoldDB" id="A0A0A9EJX8"/>
<sequence>MMNETWMCVYVQQRDKFFLVWIPFSINKGLNAVIILNLIFIKLLLPVFSMNHDICVHARWRKELFLSRL</sequence>
<keyword evidence="1" id="KW-1133">Transmembrane helix</keyword>
<feature type="transmembrane region" description="Helical" evidence="1">
    <location>
        <begin position="20"/>
        <end position="41"/>
    </location>
</feature>
<proteinExistence type="predicted"/>
<protein>
    <submittedName>
        <fullName evidence="2">Uncharacterized protein</fullName>
    </submittedName>
</protein>
<reference evidence="2" key="1">
    <citation type="submission" date="2014-09" db="EMBL/GenBank/DDBJ databases">
        <authorList>
            <person name="Magalhaes I.L.F."/>
            <person name="Oliveira U."/>
            <person name="Santos F.R."/>
            <person name="Vidigal T.H.D.A."/>
            <person name="Brescovit A.D."/>
            <person name="Santos A.J."/>
        </authorList>
    </citation>
    <scope>NUCLEOTIDE SEQUENCE</scope>
    <source>
        <tissue evidence="2">Shoot tissue taken approximately 20 cm above the soil surface</tissue>
    </source>
</reference>